<evidence type="ECO:0000313" key="4">
    <source>
        <dbReference type="EMBL" id="SDM20957.1"/>
    </source>
</evidence>
<dbReference type="InterPro" id="IPR001296">
    <property type="entry name" value="Glyco_trans_1"/>
</dbReference>
<proteinExistence type="predicted"/>
<evidence type="ECO:0000313" key="5">
    <source>
        <dbReference type="Proteomes" id="UP000183200"/>
    </source>
</evidence>
<keyword evidence="1" id="KW-0812">Transmembrane</keyword>
<keyword evidence="4" id="KW-0808">Transferase</keyword>
<sequence length="355" mass="40011">MKAPKRVILLTPSMSKGGAETQLLKLGLFLKSEGEQVLIISLKPIDEFKEVLKKSGLEVLFLKSWSAHFISNFRTLYGSVKKFNPDVVVAFMFIAIIFARLLKTRLKFKLISSIRISVLPAKWLLPFKMTTGLDDAVVYNSAASKSNFESRNRGLKQGIVIHNGIFIPDEVLPVAEKGDVFKWICVGHFRWNKDYPTLFKAIALIKDQNFSVDIIGEMGDATWPYQMVEELNIKERVNLLGFQPDTSVYLKQADAFVLSSFSEGMPNAVLEAMAHALPVLVTDIDGNRELLNAVKCGFLFEKQDEYDLAGKLLNIMNMTVAARKTLGESGRQYLRTEFSEAAVMQQWKTLIEKTE</sequence>
<feature type="transmembrane region" description="Helical" evidence="1">
    <location>
        <begin position="83"/>
        <end position="102"/>
    </location>
</feature>
<dbReference type="EMBL" id="FNGY01000003">
    <property type="protein sequence ID" value="SDM20957.1"/>
    <property type="molecule type" value="Genomic_DNA"/>
</dbReference>
<name>A0A1G9RDN1_9SPHI</name>
<dbReference type="AlphaFoldDB" id="A0A1G9RDN1"/>
<dbReference type="Gene3D" id="3.40.50.2000">
    <property type="entry name" value="Glycogen Phosphorylase B"/>
    <property type="match status" value="2"/>
</dbReference>
<evidence type="ECO:0000259" key="3">
    <source>
        <dbReference type="Pfam" id="PF13439"/>
    </source>
</evidence>
<keyword evidence="1" id="KW-1133">Transmembrane helix</keyword>
<dbReference type="Proteomes" id="UP000183200">
    <property type="component" value="Unassembled WGS sequence"/>
</dbReference>
<dbReference type="RefSeq" id="WP_074605865.1">
    <property type="nucleotide sequence ID" value="NZ_FNGY01000003.1"/>
</dbReference>
<keyword evidence="1" id="KW-0472">Membrane</keyword>
<dbReference type="GO" id="GO:0016757">
    <property type="term" value="F:glycosyltransferase activity"/>
    <property type="evidence" value="ECO:0007669"/>
    <property type="project" value="InterPro"/>
</dbReference>
<dbReference type="Pfam" id="PF13439">
    <property type="entry name" value="Glyco_transf_4"/>
    <property type="match status" value="1"/>
</dbReference>
<evidence type="ECO:0000259" key="2">
    <source>
        <dbReference type="Pfam" id="PF00534"/>
    </source>
</evidence>
<feature type="domain" description="Glycosyltransferase subfamily 4-like N-terminal" evidence="3">
    <location>
        <begin position="17"/>
        <end position="165"/>
    </location>
</feature>
<gene>
    <name evidence="4" type="ORF">SAMN05421820_103200</name>
</gene>
<feature type="domain" description="Glycosyl transferase family 1" evidence="2">
    <location>
        <begin position="178"/>
        <end position="332"/>
    </location>
</feature>
<reference evidence="5" key="1">
    <citation type="submission" date="2016-10" db="EMBL/GenBank/DDBJ databases">
        <authorList>
            <person name="Varghese N."/>
            <person name="Submissions S."/>
        </authorList>
    </citation>
    <scope>NUCLEOTIDE SEQUENCE [LARGE SCALE GENOMIC DNA]</scope>
    <source>
        <strain evidence="5">DSM 19110</strain>
    </source>
</reference>
<evidence type="ECO:0000256" key="1">
    <source>
        <dbReference type="SAM" id="Phobius"/>
    </source>
</evidence>
<dbReference type="OrthoDB" id="791981at2"/>
<dbReference type="PANTHER" id="PTHR12526">
    <property type="entry name" value="GLYCOSYLTRANSFERASE"/>
    <property type="match status" value="1"/>
</dbReference>
<organism evidence="4 5">
    <name type="scientific">Pedobacter steynii</name>
    <dbReference type="NCBI Taxonomy" id="430522"/>
    <lineage>
        <taxon>Bacteria</taxon>
        <taxon>Pseudomonadati</taxon>
        <taxon>Bacteroidota</taxon>
        <taxon>Sphingobacteriia</taxon>
        <taxon>Sphingobacteriales</taxon>
        <taxon>Sphingobacteriaceae</taxon>
        <taxon>Pedobacter</taxon>
    </lineage>
</organism>
<dbReference type="SUPFAM" id="SSF53756">
    <property type="entry name" value="UDP-Glycosyltransferase/glycogen phosphorylase"/>
    <property type="match status" value="1"/>
</dbReference>
<dbReference type="InterPro" id="IPR028098">
    <property type="entry name" value="Glyco_trans_4-like_N"/>
</dbReference>
<accession>A0A1G9RDN1</accession>
<keyword evidence="5" id="KW-1185">Reference proteome</keyword>
<dbReference type="Pfam" id="PF00534">
    <property type="entry name" value="Glycos_transf_1"/>
    <property type="match status" value="1"/>
</dbReference>
<protein>
    <submittedName>
        <fullName evidence="4">Glycosyltransferase involved in cell wall bisynthesis</fullName>
    </submittedName>
</protein>